<dbReference type="SUPFAM" id="SSF51735">
    <property type="entry name" value="NAD(P)-binding Rossmann-fold domains"/>
    <property type="match status" value="2"/>
</dbReference>
<dbReference type="RefSeq" id="WP_013630322.1">
    <property type="nucleotide sequence ID" value="NC_015174.1"/>
</dbReference>
<dbReference type="InterPro" id="IPR036721">
    <property type="entry name" value="RCK_C_sf"/>
</dbReference>
<evidence type="ECO:0000259" key="8">
    <source>
        <dbReference type="PROSITE" id="PS51202"/>
    </source>
</evidence>
<dbReference type="EMBL" id="CP002546">
    <property type="protein sequence ID" value="ADY61605.1"/>
    <property type="molecule type" value="Genomic_DNA"/>
</dbReference>
<feature type="domain" description="RCK C-terminal" evidence="8">
    <location>
        <begin position="364"/>
        <end position="445"/>
    </location>
</feature>
<evidence type="ECO:0000256" key="6">
    <source>
        <dbReference type="ARBA" id="ARBA00023065"/>
    </source>
</evidence>
<organism evidence="9 10">
    <name type="scientific">Rubinisphaera brasiliensis (strain ATCC 49424 / DSM 5305 / JCM 21570 / IAM 15109 / NBRC 103401 / IFAM 1448)</name>
    <name type="common">Planctomyces brasiliensis</name>
    <dbReference type="NCBI Taxonomy" id="756272"/>
    <lineage>
        <taxon>Bacteria</taxon>
        <taxon>Pseudomonadati</taxon>
        <taxon>Planctomycetota</taxon>
        <taxon>Planctomycetia</taxon>
        <taxon>Planctomycetales</taxon>
        <taxon>Planctomycetaceae</taxon>
        <taxon>Rubinisphaera</taxon>
    </lineage>
</organism>
<feature type="domain" description="RCK C-terminal" evidence="8">
    <location>
        <begin position="141"/>
        <end position="223"/>
    </location>
</feature>
<dbReference type="PROSITE" id="PS51201">
    <property type="entry name" value="RCK_N"/>
    <property type="match status" value="2"/>
</dbReference>
<reference evidence="10" key="1">
    <citation type="submission" date="2011-02" db="EMBL/GenBank/DDBJ databases">
        <title>The complete genome of Planctomyces brasiliensis DSM 5305.</title>
        <authorList>
            <person name="Lucas S."/>
            <person name="Copeland A."/>
            <person name="Lapidus A."/>
            <person name="Bruce D."/>
            <person name="Goodwin L."/>
            <person name="Pitluck S."/>
            <person name="Kyrpides N."/>
            <person name="Mavromatis K."/>
            <person name="Pagani I."/>
            <person name="Ivanova N."/>
            <person name="Ovchinnikova G."/>
            <person name="Lu M."/>
            <person name="Detter J.C."/>
            <person name="Han C."/>
            <person name="Land M."/>
            <person name="Hauser L."/>
            <person name="Markowitz V."/>
            <person name="Cheng J.-F."/>
            <person name="Hugenholtz P."/>
            <person name="Woyke T."/>
            <person name="Wu D."/>
            <person name="Tindall B."/>
            <person name="Pomrenke H.G."/>
            <person name="Brambilla E."/>
            <person name="Klenk H.-P."/>
            <person name="Eisen J.A."/>
        </authorList>
    </citation>
    <scope>NUCLEOTIDE SEQUENCE [LARGE SCALE GENOMIC DNA]</scope>
    <source>
        <strain evidence="10">ATCC 49424 / DSM 5305 / JCM 21570 / NBRC 103401 / IFAM 1448</strain>
    </source>
</reference>
<dbReference type="Pfam" id="PF02254">
    <property type="entry name" value="TrkA_N"/>
    <property type="match status" value="2"/>
</dbReference>
<dbReference type="PRINTS" id="PR00335">
    <property type="entry name" value="KUPTAKETRKA"/>
</dbReference>
<evidence type="ECO:0000313" key="9">
    <source>
        <dbReference type="EMBL" id="ADY61605.1"/>
    </source>
</evidence>
<keyword evidence="6" id="KW-0406">Ion transport</keyword>
<evidence type="ECO:0000256" key="3">
    <source>
        <dbReference type="ARBA" id="ARBA00022538"/>
    </source>
</evidence>
<feature type="domain" description="RCK N-terminal" evidence="7">
    <location>
        <begin position="227"/>
        <end position="344"/>
    </location>
</feature>
<sequence>MNIVILGAGTVGTSIAAMLCENGHNVRLVDSSSDALERSGESLDIQTIQGSACDAITLFQADVLNADLCLAVTSLDEINLVGASLARAMGAKRSIARIFNPNYRDFSTFDYQRHFHIDNLLSLEHLTGLELAKSIRTTGLFTLETFARGGIEIQEVEVLPQSKVIGQPLRDIKFPPNVRIGLVAAEGRSYIPHASDAFSAGDRVTLVGERDSVRNMVKTFQPKTPASLDVIIAGGGEVGFHLARSLEGEQYRVVLMESDEERCHYLARRLPNTTILHADATSRAEMEEARVGKADVFVATTGRDEDNIICGVEAKELGAKRILCVVRRPDYVNVLEKLLIDVAVSPRQVMARQILGMVSGGPILASERTTDGNVLIWEVEVKQGAPVTRHPLKELSLSQTLIAAVVRDDFVRVPTAEDILKPGDIAVVMVNKGIAGEAIKLFAEGDG</sequence>
<dbReference type="GO" id="GO:0015079">
    <property type="term" value="F:potassium ion transmembrane transporter activity"/>
    <property type="evidence" value="ECO:0007669"/>
    <property type="project" value="InterPro"/>
</dbReference>
<dbReference type="SUPFAM" id="SSF116726">
    <property type="entry name" value="TrkA C-terminal domain-like"/>
    <property type="match status" value="2"/>
</dbReference>
<evidence type="ECO:0000313" key="10">
    <source>
        <dbReference type="Proteomes" id="UP000006860"/>
    </source>
</evidence>
<dbReference type="STRING" id="756272.Plabr_4028"/>
<dbReference type="NCBIfam" id="NF007039">
    <property type="entry name" value="PRK09496.3-2"/>
    <property type="match status" value="1"/>
</dbReference>
<gene>
    <name evidence="9" type="ordered locus">Plabr_4028</name>
</gene>
<dbReference type="InterPro" id="IPR003148">
    <property type="entry name" value="RCK_N"/>
</dbReference>
<evidence type="ECO:0000256" key="1">
    <source>
        <dbReference type="ARBA" id="ARBA00017378"/>
    </source>
</evidence>
<dbReference type="Proteomes" id="UP000006860">
    <property type="component" value="Chromosome"/>
</dbReference>
<keyword evidence="4" id="KW-0630">Potassium</keyword>
<dbReference type="OrthoDB" id="9775180at2"/>
<dbReference type="Gene3D" id="3.40.50.720">
    <property type="entry name" value="NAD(P)-binding Rossmann-like Domain"/>
    <property type="match status" value="2"/>
</dbReference>
<dbReference type="PANTHER" id="PTHR43833">
    <property type="entry name" value="POTASSIUM CHANNEL PROTEIN 2-RELATED-RELATED"/>
    <property type="match status" value="1"/>
</dbReference>
<dbReference type="InterPro" id="IPR050721">
    <property type="entry name" value="Trk_Ktr_HKT_K-transport"/>
</dbReference>
<name>F0SGK0_RUBBR</name>
<dbReference type="KEGG" id="pbs:Plabr_4028"/>
<protein>
    <recommendedName>
        <fullName evidence="1">Trk system potassium uptake protein TrkA</fullName>
    </recommendedName>
</protein>
<evidence type="ECO:0000256" key="5">
    <source>
        <dbReference type="ARBA" id="ARBA00023027"/>
    </source>
</evidence>
<feature type="domain" description="RCK N-terminal" evidence="7">
    <location>
        <begin position="1"/>
        <end position="121"/>
    </location>
</feature>
<dbReference type="Gene3D" id="3.30.70.1450">
    <property type="entry name" value="Regulator of K+ conductance, C-terminal domain"/>
    <property type="match status" value="2"/>
</dbReference>
<evidence type="ECO:0000259" key="7">
    <source>
        <dbReference type="PROSITE" id="PS51201"/>
    </source>
</evidence>
<dbReference type="InterPro" id="IPR036291">
    <property type="entry name" value="NAD(P)-bd_dom_sf"/>
</dbReference>
<keyword evidence="2" id="KW-0813">Transport</keyword>
<keyword evidence="10" id="KW-1185">Reference proteome</keyword>
<evidence type="ECO:0000256" key="2">
    <source>
        <dbReference type="ARBA" id="ARBA00022448"/>
    </source>
</evidence>
<dbReference type="InterPro" id="IPR006036">
    <property type="entry name" value="K_uptake_TrkA"/>
</dbReference>
<dbReference type="PANTHER" id="PTHR43833:SF5">
    <property type="entry name" value="TRK SYSTEM POTASSIUM UPTAKE PROTEIN TRKA"/>
    <property type="match status" value="1"/>
</dbReference>
<dbReference type="AlphaFoldDB" id="F0SGK0"/>
<dbReference type="HOGENOM" id="CLU_046525_0_1_0"/>
<dbReference type="InterPro" id="IPR006037">
    <property type="entry name" value="RCK_C"/>
</dbReference>
<keyword evidence="5" id="KW-0520">NAD</keyword>
<dbReference type="GO" id="GO:0005886">
    <property type="term" value="C:plasma membrane"/>
    <property type="evidence" value="ECO:0007669"/>
    <property type="project" value="InterPro"/>
</dbReference>
<keyword evidence="3" id="KW-0633">Potassium transport</keyword>
<evidence type="ECO:0000256" key="4">
    <source>
        <dbReference type="ARBA" id="ARBA00022958"/>
    </source>
</evidence>
<dbReference type="eggNOG" id="COG0569">
    <property type="taxonomic scope" value="Bacteria"/>
</dbReference>
<accession>F0SGK0</accession>
<dbReference type="Pfam" id="PF02080">
    <property type="entry name" value="TrkA_C"/>
    <property type="match status" value="2"/>
</dbReference>
<dbReference type="PROSITE" id="PS51202">
    <property type="entry name" value="RCK_C"/>
    <property type="match status" value="2"/>
</dbReference>
<proteinExistence type="predicted"/>